<comment type="caution">
    <text evidence="10">The sequence shown here is derived from an EMBL/GenBank/DDBJ whole genome shotgun (WGS) entry which is preliminary data.</text>
</comment>
<dbReference type="PANTHER" id="PTHR11113:SF14">
    <property type="entry name" value="N-ACETYLGLUCOSAMINE-6-PHOSPHATE DEACETYLASE"/>
    <property type="match status" value="1"/>
</dbReference>
<feature type="binding site" evidence="7">
    <location>
        <position position="255"/>
    </location>
    <ligand>
        <name>substrate</name>
    </ligand>
</feature>
<proteinExistence type="inferred from homology"/>
<reference evidence="10" key="2">
    <citation type="submission" date="2021-04" db="EMBL/GenBank/DDBJ databases">
        <authorList>
            <person name="Gilroy R."/>
        </authorList>
    </citation>
    <scope>NUCLEOTIDE SEQUENCE</scope>
    <source>
        <strain evidence="10">USASDec5-558</strain>
    </source>
</reference>
<dbReference type="Proteomes" id="UP000886829">
    <property type="component" value="Unassembled WGS sequence"/>
</dbReference>
<dbReference type="PIRSF" id="PIRSF038994">
    <property type="entry name" value="NagA"/>
    <property type="match status" value="1"/>
</dbReference>
<keyword evidence="3 5" id="KW-0378">Hydrolase</keyword>
<feature type="binding site" evidence="8">
    <location>
        <position position="220"/>
    </location>
    <ligand>
        <name>Zn(2+)</name>
        <dbReference type="ChEBI" id="CHEBI:29105"/>
    </ligand>
</feature>
<dbReference type="CDD" id="cd00854">
    <property type="entry name" value="NagA"/>
    <property type="match status" value="1"/>
</dbReference>
<evidence type="ECO:0000256" key="5">
    <source>
        <dbReference type="PIRNR" id="PIRNR038994"/>
    </source>
</evidence>
<feature type="binding site" evidence="8">
    <location>
        <position position="134"/>
    </location>
    <ligand>
        <name>Zn(2+)</name>
        <dbReference type="ChEBI" id="CHEBI:29105"/>
    </ligand>
</feature>
<dbReference type="InterPro" id="IPR003764">
    <property type="entry name" value="GlcNAc_6-P_deAcase"/>
</dbReference>
<feature type="binding site" evidence="7">
    <location>
        <begin position="311"/>
        <end position="313"/>
    </location>
    <ligand>
        <name>substrate</name>
    </ligand>
</feature>
<dbReference type="NCBIfam" id="TIGR00221">
    <property type="entry name" value="nagA"/>
    <property type="match status" value="1"/>
</dbReference>
<keyword evidence="4 5" id="KW-0119">Carbohydrate metabolism</keyword>
<dbReference type="InterPro" id="IPR011059">
    <property type="entry name" value="Metal-dep_hydrolase_composite"/>
</dbReference>
<name>A0A9D1WCL2_9GAMM</name>
<keyword evidence="2 8" id="KW-0479">Metal-binding</keyword>
<evidence type="ECO:0000256" key="6">
    <source>
        <dbReference type="PIRSR" id="PIRSR038994-1"/>
    </source>
</evidence>
<feature type="binding site" evidence="7">
    <location>
        <position position="145"/>
    </location>
    <ligand>
        <name>substrate</name>
    </ligand>
</feature>
<feature type="binding site" evidence="7">
    <location>
        <position position="231"/>
    </location>
    <ligand>
        <name>substrate</name>
    </ligand>
</feature>
<feature type="binding site" evidence="7">
    <location>
        <begin position="223"/>
        <end position="224"/>
    </location>
    <ligand>
        <name>substrate</name>
    </ligand>
</feature>
<dbReference type="EMBL" id="DXEV01000088">
    <property type="protein sequence ID" value="HIX56705.1"/>
    <property type="molecule type" value="Genomic_DNA"/>
</dbReference>
<evidence type="ECO:0000256" key="3">
    <source>
        <dbReference type="ARBA" id="ARBA00022801"/>
    </source>
</evidence>
<comment type="similarity">
    <text evidence="1 5">Belongs to the metallo-dependent hydrolases superfamily. NagA family.</text>
</comment>
<dbReference type="GO" id="GO:0046872">
    <property type="term" value="F:metal ion binding"/>
    <property type="evidence" value="ECO:0007669"/>
    <property type="project" value="UniProtKB-KW"/>
</dbReference>
<gene>
    <name evidence="10" type="primary">nagA</name>
    <name evidence="10" type="ORF">H9850_04440</name>
</gene>
<accession>A0A9D1WCL2</accession>
<dbReference type="GO" id="GO:0008448">
    <property type="term" value="F:N-acetylglucosamine-6-phosphate deacetylase activity"/>
    <property type="evidence" value="ECO:0007669"/>
    <property type="project" value="UniProtKB-EC"/>
</dbReference>
<evidence type="ECO:0000259" key="9">
    <source>
        <dbReference type="Pfam" id="PF01979"/>
    </source>
</evidence>
<dbReference type="InterPro" id="IPR006680">
    <property type="entry name" value="Amidohydro-rel"/>
</dbReference>
<comment type="cofactor">
    <cofactor evidence="8">
        <name>a divalent metal cation</name>
        <dbReference type="ChEBI" id="CHEBI:60240"/>
    </cofactor>
    <text evidence="8">Binds 1 divalent metal cation per subunit.</text>
</comment>
<evidence type="ECO:0000256" key="7">
    <source>
        <dbReference type="PIRSR" id="PIRSR038994-2"/>
    </source>
</evidence>
<feature type="binding site" evidence="8">
    <location>
        <position position="199"/>
    </location>
    <ligand>
        <name>Zn(2+)</name>
        <dbReference type="ChEBI" id="CHEBI:29105"/>
    </ligand>
</feature>
<dbReference type="InterPro" id="IPR032466">
    <property type="entry name" value="Metal_Hydrolase"/>
</dbReference>
<evidence type="ECO:0000313" key="11">
    <source>
        <dbReference type="Proteomes" id="UP000886829"/>
    </source>
</evidence>
<protein>
    <submittedName>
        <fullName evidence="10">N-acetylglucosamine-6-phosphate deacetylase</fullName>
        <ecNumber evidence="10">3.5.1.25</ecNumber>
    </submittedName>
</protein>
<dbReference type="Gene3D" id="3.20.20.140">
    <property type="entry name" value="Metal-dependent hydrolases"/>
    <property type="match status" value="1"/>
</dbReference>
<dbReference type="GO" id="GO:0006046">
    <property type="term" value="P:N-acetylglucosamine catabolic process"/>
    <property type="evidence" value="ECO:0007669"/>
    <property type="project" value="TreeGrafter"/>
</dbReference>
<evidence type="ECO:0000256" key="4">
    <source>
        <dbReference type="ARBA" id="ARBA00023277"/>
    </source>
</evidence>
<evidence type="ECO:0000256" key="1">
    <source>
        <dbReference type="ARBA" id="ARBA00010716"/>
    </source>
</evidence>
<evidence type="ECO:0000256" key="8">
    <source>
        <dbReference type="PIRSR" id="PIRSR038994-3"/>
    </source>
</evidence>
<evidence type="ECO:0000256" key="2">
    <source>
        <dbReference type="ARBA" id="ARBA00022723"/>
    </source>
</evidence>
<dbReference type="Gene3D" id="2.30.40.10">
    <property type="entry name" value="Urease, subunit C, domain 1"/>
    <property type="match status" value="1"/>
</dbReference>
<dbReference type="PANTHER" id="PTHR11113">
    <property type="entry name" value="N-ACETYLGLUCOSAMINE-6-PHOSPHATE DEACETYLASE"/>
    <property type="match status" value="1"/>
</dbReference>
<dbReference type="Pfam" id="PF01979">
    <property type="entry name" value="Amidohydro_1"/>
    <property type="match status" value="1"/>
</dbReference>
<dbReference type="SUPFAM" id="SSF51338">
    <property type="entry name" value="Composite domain of metallo-dependent hydrolases"/>
    <property type="match status" value="1"/>
</dbReference>
<sequence length="388" mass="41596">MLLTNATLYTKDFRFAPNSHICVKDDRIAAVVTNADATEDPATALGEETIDAHGLLVIPGLVDLHFHGSVGHDFMEGTEEALDAIAKYQAKSGILAICPATMTMSEEDITKACANARDYQNKDDGAELVGINMEGPFVSPKKVGAQNPKFVHAPDVDFFRRCQKASGNKIKLMAIAPEEPNALETIAALKDEVLSSIAHTCASYDIATKAIAAGATHLTHLYNAMPGLAHRDPGPIAAGSDAAWCEAEIICDGVHIQPGAVRAAFRLFGPERMILISDSMMAVGLDDGEYELGGQPVHVKGRLATLASGTIAGSATNLFDCMKTACLQMGLPIETVIRCATYNPARSIKVLEDYGTIEPNKKASLIVMDREFNIKGILLRGKWLVKNF</sequence>
<dbReference type="AlphaFoldDB" id="A0A9D1WCL2"/>
<feature type="domain" description="Amidohydrolase-related" evidence="9">
    <location>
        <begin position="56"/>
        <end position="383"/>
    </location>
</feature>
<dbReference type="EC" id="3.5.1.25" evidence="10"/>
<dbReference type="SUPFAM" id="SSF51556">
    <property type="entry name" value="Metallo-dependent hydrolases"/>
    <property type="match status" value="1"/>
</dbReference>
<feature type="active site" description="Proton donor/acceptor" evidence="6">
    <location>
        <position position="278"/>
    </location>
</feature>
<evidence type="ECO:0000313" key="10">
    <source>
        <dbReference type="EMBL" id="HIX56705.1"/>
    </source>
</evidence>
<reference evidence="10" key="1">
    <citation type="journal article" date="2021" name="PeerJ">
        <title>Extensive microbial diversity within the chicken gut microbiome revealed by metagenomics and culture.</title>
        <authorList>
            <person name="Gilroy R."/>
            <person name="Ravi A."/>
            <person name="Getino M."/>
            <person name="Pursley I."/>
            <person name="Horton D.L."/>
            <person name="Alikhan N.F."/>
            <person name="Baker D."/>
            <person name="Gharbi K."/>
            <person name="Hall N."/>
            <person name="Watson M."/>
            <person name="Adriaenssens E.M."/>
            <person name="Foster-Nyarko E."/>
            <person name="Jarju S."/>
            <person name="Secka A."/>
            <person name="Antonio M."/>
            <person name="Oren A."/>
            <person name="Chaudhuri R.R."/>
            <person name="La Ragione R."/>
            <person name="Hildebrand F."/>
            <person name="Pallen M.J."/>
        </authorList>
    </citation>
    <scope>NUCLEOTIDE SEQUENCE</scope>
    <source>
        <strain evidence="10">USASDec5-558</strain>
    </source>
</reference>
<organism evidence="10 11">
    <name type="scientific">Candidatus Anaerobiospirillum pullistercoris</name>
    <dbReference type="NCBI Taxonomy" id="2838452"/>
    <lineage>
        <taxon>Bacteria</taxon>
        <taxon>Pseudomonadati</taxon>
        <taxon>Pseudomonadota</taxon>
        <taxon>Gammaproteobacteria</taxon>
        <taxon>Aeromonadales</taxon>
        <taxon>Succinivibrionaceae</taxon>
        <taxon>Anaerobiospirillum</taxon>
    </lineage>
</organism>